<sequence length="119" mass="13138">MVADLLFVMAQVPKSEGHTGGITAFVVEAVAKGVTVENRNAFMGLRGIENGVTRFYRVRVPAGHRIGPRRRRSEDCSYHPQHRRLSLPAMCVGAGKWCLKIARAWSAAREQWGKPIAPA</sequence>
<dbReference type="InterPro" id="IPR009100">
    <property type="entry name" value="AcylCoA_DH/oxidase_NM_dom_sf"/>
</dbReference>
<proteinExistence type="predicted"/>
<dbReference type="InterPro" id="IPR046373">
    <property type="entry name" value="Acyl-CoA_Oxase/DH_mid-dom_sf"/>
</dbReference>
<evidence type="ECO:0000256" key="1">
    <source>
        <dbReference type="ARBA" id="ARBA00023002"/>
    </source>
</evidence>
<keyword evidence="3" id="KW-1185">Reference proteome</keyword>
<dbReference type="GO" id="GO:0005737">
    <property type="term" value="C:cytoplasm"/>
    <property type="evidence" value="ECO:0007669"/>
    <property type="project" value="TreeGrafter"/>
</dbReference>
<dbReference type="SUPFAM" id="SSF47203">
    <property type="entry name" value="Acyl-CoA dehydrogenase C-terminal domain-like"/>
    <property type="match status" value="1"/>
</dbReference>
<dbReference type="PANTHER" id="PTHR48083">
    <property type="entry name" value="MEDIUM-CHAIN SPECIFIC ACYL-COA DEHYDROGENASE, MITOCHONDRIAL-RELATED"/>
    <property type="match status" value="1"/>
</dbReference>
<organism evidence="2 3">
    <name type="scientific">Streptomyces zagrosensis</name>
    <dbReference type="NCBI Taxonomy" id="1042984"/>
    <lineage>
        <taxon>Bacteria</taxon>
        <taxon>Bacillati</taxon>
        <taxon>Actinomycetota</taxon>
        <taxon>Actinomycetes</taxon>
        <taxon>Kitasatosporales</taxon>
        <taxon>Streptomycetaceae</taxon>
        <taxon>Streptomyces</taxon>
    </lineage>
</organism>
<dbReference type="Gene3D" id="1.20.140.10">
    <property type="entry name" value="Butyryl-CoA Dehydrogenase, subunit A, domain 3"/>
    <property type="match status" value="1"/>
</dbReference>
<dbReference type="Proteomes" id="UP000588098">
    <property type="component" value="Unassembled WGS sequence"/>
</dbReference>
<dbReference type="AlphaFoldDB" id="A0A7W9QB95"/>
<protein>
    <submittedName>
        <fullName evidence="2">Alkylation response protein AidB-like acyl-CoA dehydrogenase</fullName>
    </submittedName>
</protein>
<dbReference type="EMBL" id="JACHJL010000006">
    <property type="protein sequence ID" value="MBB5936042.1"/>
    <property type="molecule type" value="Genomic_DNA"/>
</dbReference>
<dbReference type="GO" id="GO:0003995">
    <property type="term" value="F:acyl-CoA dehydrogenase activity"/>
    <property type="evidence" value="ECO:0007669"/>
    <property type="project" value="TreeGrafter"/>
</dbReference>
<dbReference type="InterPro" id="IPR036250">
    <property type="entry name" value="AcylCo_DH-like_C"/>
</dbReference>
<dbReference type="Gene3D" id="2.40.110.10">
    <property type="entry name" value="Butyryl-CoA Dehydrogenase, subunit A, domain 2"/>
    <property type="match status" value="1"/>
</dbReference>
<dbReference type="PANTHER" id="PTHR48083:SF31">
    <property type="entry name" value="ACYL-COA DEHYDROGENASE FADE10-RELATED"/>
    <property type="match status" value="1"/>
</dbReference>
<comment type="caution">
    <text evidence="2">The sequence shown here is derived from an EMBL/GenBank/DDBJ whole genome shotgun (WGS) entry which is preliminary data.</text>
</comment>
<evidence type="ECO:0000313" key="2">
    <source>
        <dbReference type="EMBL" id="MBB5936042.1"/>
    </source>
</evidence>
<dbReference type="GO" id="GO:0033539">
    <property type="term" value="P:fatty acid beta-oxidation using acyl-CoA dehydrogenase"/>
    <property type="evidence" value="ECO:0007669"/>
    <property type="project" value="TreeGrafter"/>
</dbReference>
<gene>
    <name evidence="2" type="ORF">FHS42_003111</name>
</gene>
<dbReference type="InterPro" id="IPR050741">
    <property type="entry name" value="Acyl-CoA_dehydrogenase"/>
</dbReference>
<keyword evidence="1" id="KW-0560">Oxidoreductase</keyword>
<accession>A0A7W9QB95</accession>
<reference evidence="2 3" key="1">
    <citation type="submission" date="2020-08" db="EMBL/GenBank/DDBJ databases">
        <title>Genomic Encyclopedia of Type Strains, Phase III (KMG-III): the genomes of soil and plant-associated and newly described type strains.</title>
        <authorList>
            <person name="Whitman W."/>
        </authorList>
    </citation>
    <scope>NUCLEOTIDE SEQUENCE [LARGE SCALE GENOMIC DNA]</scope>
    <source>
        <strain evidence="2 3">CECT 8305</strain>
    </source>
</reference>
<dbReference type="SUPFAM" id="SSF56645">
    <property type="entry name" value="Acyl-CoA dehydrogenase NM domain-like"/>
    <property type="match status" value="1"/>
</dbReference>
<evidence type="ECO:0000313" key="3">
    <source>
        <dbReference type="Proteomes" id="UP000588098"/>
    </source>
</evidence>
<name>A0A7W9QB95_9ACTN</name>